<proteinExistence type="predicted"/>
<sequence length="73" mass="8160">MDRGEILAPLPLYFSGARVSGTYFIDIPLRSGISKVVHVTVHYMTSLKSWIFTSSTRTVPSPVPPLRHKNEFG</sequence>
<protein>
    <submittedName>
        <fullName evidence="1">Uncharacterized protein</fullName>
    </submittedName>
</protein>
<accession>A0A0C9Y552</accession>
<reference evidence="2" key="2">
    <citation type="submission" date="2015-01" db="EMBL/GenBank/DDBJ databases">
        <title>Evolutionary Origins and Diversification of the Mycorrhizal Mutualists.</title>
        <authorList>
            <consortium name="DOE Joint Genome Institute"/>
            <consortium name="Mycorrhizal Genomics Consortium"/>
            <person name="Kohler A."/>
            <person name="Kuo A."/>
            <person name="Nagy L.G."/>
            <person name="Floudas D."/>
            <person name="Copeland A."/>
            <person name="Barry K.W."/>
            <person name="Cichocki N."/>
            <person name="Veneault-Fourrey C."/>
            <person name="LaButti K."/>
            <person name="Lindquist E.A."/>
            <person name="Lipzen A."/>
            <person name="Lundell T."/>
            <person name="Morin E."/>
            <person name="Murat C."/>
            <person name="Riley R."/>
            <person name="Ohm R."/>
            <person name="Sun H."/>
            <person name="Tunlid A."/>
            <person name="Henrissat B."/>
            <person name="Grigoriev I.V."/>
            <person name="Hibbett D.S."/>
            <person name="Martin F."/>
        </authorList>
    </citation>
    <scope>NUCLEOTIDE SEQUENCE [LARGE SCALE GENOMIC DNA]</scope>
    <source>
        <strain evidence="2">LaAM-08-1</strain>
    </source>
</reference>
<dbReference type="Proteomes" id="UP000054477">
    <property type="component" value="Unassembled WGS sequence"/>
</dbReference>
<dbReference type="AlphaFoldDB" id="A0A0C9Y552"/>
<evidence type="ECO:0000313" key="1">
    <source>
        <dbReference type="EMBL" id="KIK05282.1"/>
    </source>
</evidence>
<gene>
    <name evidence="1" type="ORF">K443DRAFT_359606</name>
</gene>
<keyword evidence="2" id="KW-1185">Reference proteome</keyword>
<dbReference type="HOGENOM" id="CLU_2705195_0_0_1"/>
<evidence type="ECO:0000313" key="2">
    <source>
        <dbReference type="Proteomes" id="UP000054477"/>
    </source>
</evidence>
<name>A0A0C9Y552_9AGAR</name>
<dbReference type="EMBL" id="KN838561">
    <property type="protein sequence ID" value="KIK05282.1"/>
    <property type="molecule type" value="Genomic_DNA"/>
</dbReference>
<organism evidence="1 2">
    <name type="scientific">Laccaria amethystina LaAM-08-1</name>
    <dbReference type="NCBI Taxonomy" id="1095629"/>
    <lineage>
        <taxon>Eukaryota</taxon>
        <taxon>Fungi</taxon>
        <taxon>Dikarya</taxon>
        <taxon>Basidiomycota</taxon>
        <taxon>Agaricomycotina</taxon>
        <taxon>Agaricomycetes</taxon>
        <taxon>Agaricomycetidae</taxon>
        <taxon>Agaricales</taxon>
        <taxon>Agaricineae</taxon>
        <taxon>Hydnangiaceae</taxon>
        <taxon>Laccaria</taxon>
    </lineage>
</organism>
<reference evidence="1 2" key="1">
    <citation type="submission" date="2014-04" db="EMBL/GenBank/DDBJ databases">
        <authorList>
            <consortium name="DOE Joint Genome Institute"/>
            <person name="Kuo A."/>
            <person name="Kohler A."/>
            <person name="Nagy L.G."/>
            <person name="Floudas D."/>
            <person name="Copeland A."/>
            <person name="Barry K.W."/>
            <person name="Cichocki N."/>
            <person name="Veneault-Fourrey C."/>
            <person name="LaButti K."/>
            <person name="Lindquist E.A."/>
            <person name="Lipzen A."/>
            <person name="Lundell T."/>
            <person name="Morin E."/>
            <person name="Murat C."/>
            <person name="Sun H."/>
            <person name="Tunlid A."/>
            <person name="Henrissat B."/>
            <person name="Grigoriev I.V."/>
            <person name="Hibbett D.S."/>
            <person name="Martin F."/>
            <person name="Nordberg H.P."/>
            <person name="Cantor M.N."/>
            <person name="Hua S.X."/>
        </authorList>
    </citation>
    <scope>NUCLEOTIDE SEQUENCE [LARGE SCALE GENOMIC DNA]</scope>
    <source>
        <strain evidence="1 2">LaAM-08-1</strain>
    </source>
</reference>